<evidence type="ECO:0000313" key="2">
    <source>
        <dbReference type="EMBL" id="KAG7160119.1"/>
    </source>
</evidence>
<comment type="caution">
    <text evidence="2">The sequence shown here is derived from an EMBL/GenBank/DDBJ whole genome shotgun (WGS) entry which is preliminary data.</text>
</comment>
<reference evidence="2" key="1">
    <citation type="journal article" date="2021" name="Sci. Adv.">
        <title>The American lobster genome reveals insights on longevity, neural, and immune adaptations.</title>
        <authorList>
            <person name="Polinski J.M."/>
            <person name="Zimin A.V."/>
            <person name="Clark K.F."/>
            <person name="Kohn A.B."/>
            <person name="Sadowski N."/>
            <person name="Timp W."/>
            <person name="Ptitsyn A."/>
            <person name="Khanna P."/>
            <person name="Romanova D.Y."/>
            <person name="Williams P."/>
            <person name="Greenwood S.J."/>
            <person name="Moroz L.L."/>
            <person name="Walt D.R."/>
            <person name="Bodnar A.G."/>
        </authorList>
    </citation>
    <scope>NUCLEOTIDE SEQUENCE</scope>
    <source>
        <strain evidence="2">GMGI-L3</strain>
    </source>
</reference>
<gene>
    <name evidence="2" type="primary">Mettl7A-L2</name>
    <name evidence="2" type="ORF">Hamer_G012659</name>
</gene>
<accession>A0A8J5JVP0</accession>
<dbReference type="OrthoDB" id="416496at2759"/>
<dbReference type="EMBL" id="JAHLQT010031643">
    <property type="protein sequence ID" value="KAG7160119.1"/>
    <property type="molecule type" value="Genomic_DNA"/>
</dbReference>
<dbReference type="Pfam" id="PF08241">
    <property type="entry name" value="Methyltransf_11"/>
    <property type="match status" value="1"/>
</dbReference>
<proteinExistence type="predicted"/>
<keyword evidence="3" id="KW-1185">Reference proteome</keyword>
<evidence type="ECO:0000259" key="1">
    <source>
        <dbReference type="Pfam" id="PF08241"/>
    </source>
</evidence>
<dbReference type="GO" id="GO:0008757">
    <property type="term" value="F:S-adenosylmethionine-dependent methyltransferase activity"/>
    <property type="evidence" value="ECO:0007669"/>
    <property type="project" value="InterPro"/>
</dbReference>
<name>A0A8J5JVP0_HOMAM</name>
<organism evidence="2 3">
    <name type="scientific">Homarus americanus</name>
    <name type="common">American lobster</name>
    <dbReference type="NCBI Taxonomy" id="6706"/>
    <lineage>
        <taxon>Eukaryota</taxon>
        <taxon>Metazoa</taxon>
        <taxon>Ecdysozoa</taxon>
        <taxon>Arthropoda</taxon>
        <taxon>Crustacea</taxon>
        <taxon>Multicrustacea</taxon>
        <taxon>Malacostraca</taxon>
        <taxon>Eumalacostraca</taxon>
        <taxon>Eucarida</taxon>
        <taxon>Decapoda</taxon>
        <taxon>Pleocyemata</taxon>
        <taxon>Astacidea</taxon>
        <taxon>Nephropoidea</taxon>
        <taxon>Nephropidae</taxon>
        <taxon>Homarus</taxon>
    </lineage>
</organism>
<dbReference type="CDD" id="cd02440">
    <property type="entry name" value="AdoMet_MTases"/>
    <property type="match status" value="1"/>
</dbReference>
<dbReference type="AlphaFoldDB" id="A0A8J5JVP0"/>
<keyword evidence="2" id="KW-0808">Transferase</keyword>
<evidence type="ECO:0000313" key="3">
    <source>
        <dbReference type="Proteomes" id="UP000747542"/>
    </source>
</evidence>
<sequence length="251" mass="28822">MSWLLTLGVIAVLIWLLKTFWPNIRQRYFAAFMNYYTTQPNPDMDKLKKDLFSPLGSLVSHDPELRKNNAIKILEIGVGTGVNFAYYPEKSRLVVVDPNPHFASYYNENRAKFPNIQSEEIIVSTAEEMDMVPDNSVDVVVSTLVFCSVGNTEKILQQILRVLTPGGKFIFFEHIREFDTERHGMRRKIQGFLTATGIWPFLFDGCYLTRDMLETIQKAGFSKVQAQRFYNPIDHIVFQLVTPSLKGVAEK</sequence>
<keyword evidence="2" id="KW-0489">Methyltransferase</keyword>
<dbReference type="InterPro" id="IPR013216">
    <property type="entry name" value="Methyltransf_11"/>
</dbReference>
<dbReference type="InterPro" id="IPR052356">
    <property type="entry name" value="Thiol_S-MT"/>
</dbReference>
<feature type="domain" description="Methyltransferase type 11" evidence="1">
    <location>
        <begin position="74"/>
        <end position="171"/>
    </location>
</feature>
<dbReference type="PANTHER" id="PTHR45036">
    <property type="entry name" value="METHYLTRANSFERASE LIKE 7B"/>
    <property type="match status" value="1"/>
</dbReference>
<dbReference type="Proteomes" id="UP000747542">
    <property type="component" value="Unassembled WGS sequence"/>
</dbReference>
<protein>
    <submittedName>
        <fullName evidence="2">Methyltransferase-like protein 7A-like 2</fullName>
    </submittedName>
</protein>
<dbReference type="GO" id="GO:0032259">
    <property type="term" value="P:methylation"/>
    <property type="evidence" value="ECO:0007669"/>
    <property type="project" value="UniProtKB-KW"/>
</dbReference>
<dbReference type="PANTHER" id="PTHR45036:SF1">
    <property type="entry name" value="METHYLTRANSFERASE LIKE 7A"/>
    <property type="match status" value="1"/>
</dbReference>